<evidence type="ECO:0000313" key="3">
    <source>
        <dbReference type="Proteomes" id="UP000007978"/>
    </source>
</evidence>
<dbReference type="RefSeq" id="XP_009251656.1">
    <property type="nucleotide sequence ID" value="XM_009253381.1"/>
</dbReference>
<dbReference type="eggNOG" id="ENOG502TDPI">
    <property type="taxonomic scope" value="Eukaryota"/>
</dbReference>
<dbReference type="GeneID" id="20358881"/>
<comment type="caution">
    <text evidence="2">The sequence shown here is derived from an EMBL/GenBank/DDBJ whole genome shotgun (WGS) entry which is preliminary data.</text>
</comment>
<dbReference type="InterPro" id="IPR010730">
    <property type="entry name" value="HET"/>
</dbReference>
<organism evidence="2 3">
    <name type="scientific">Fusarium pseudograminearum (strain CS3096)</name>
    <name type="common">Wheat and barley crown-rot fungus</name>
    <dbReference type="NCBI Taxonomy" id="1028729"/>
    <lineage>
        <taxon>Eukaryota</taxon>
        <taxon>Fungi</taxon>
        <taxon>Dikarya</taxon>
        <taxon>Ascomycota</taxon>
        <taxon>Pezizomycotina</taxon>
        <taxon>Sordariomycetes</taxon>
        <taxon>Hypocreomycetidae</taxon>
        <taxon>Hypocreales</taxon>
        <taxon>Nectriaceae</taxon>
        <taxon>Fusarium</taxon>
    </lineage>
</organism>
<gene>
    <name evidence="2" type="ORF">FPSE_00261</name>
</gene>
<dbReference type="PANTHER" id="PTHR33112">
    <property type="entry name" value="DOMAIN PROTEIN, PUTATIVE-RELATED"/>
    <property type="match status" value="1"/>
</dbReference>
<evidence type="ECO:0000313" key="2">
    <source>
        <dbReference type="EMBL" id="EKJ79576.1"/>
    </source>
</evidence>
<feature type="domain" description="Heterokaryon incompatibility" evidence="1">
    <location>
        <begin position="215"/>
        <end position="301"/>
    </location>
</feature>
<keyword evidence="3" id="KW-1185">Reference proteome</keyword>
<dbReference type="Proteomes" id="UP000007978">
    <property type="component" value="Chromosome 1"/>
</dbReference>
<dbReference type="OrthoDB" id="5362512at2759"/>
<dbReference type="Pfam" id="PF06985">
    <property type="entry name" value="HET"/>
    <property type="match status" value="1"/>
</dbReference>
<dbReference type="KEGG" id="fpu:FPSE_00261"/>
<dbReference type="EMBL" id="AFNW01000006">
    <property type="protein sequence ID" value="EKJ79576.1"/>
    <property type="molecule type" value="Genomic_DNA"/>
</dbReference>
<dbReference type="PANTHER" id="PTHR33112:SF16">
    <property type="entry name" value="HETEROKARYON INCOMPATIBILITY DOMAIN-CONTAINING PROTEIN"/>
    <property type="match status" value="1"/>
</dbReference>
<name>K3V2Q8_FUSPC</name>
<sequence>MAVCDPCYNLMHDDEEYRFIYHNDRVYAFREWLQCNKDFTTDALPRLRGLIHASWKSFCESLDKYCQICWVVWHHIRDSPMTSYRDQTHQGFLLWLDDGYFKTWESGVWELKCSVKLQDSDKIELTFGRTTKQQYEDKLAQAPLEEHTGSETALNTVKGWLSNCDEGHSKGHACVQEMRALNNPTVPTRLIDLHGHDPQTWSLIETKNDPSFSKYVALSYRWMGHTPRLLKDNFVSFKTGQPDKVVPRNYQDVFVLCRRLDIRYVWIDSLCIFQDSAEDFLCEASTMTEVYPNAFCTLSVCWEPPEGFLRPRDSREIPIIGHSTDDSRKWSDRYVFVLQEQLLSSRVLFLGNDQFYWECDGGVFSEIEPVHLHPTTGDYRRKTAVVDGRNKLDTWYSFVDQFMRLGLSFERDRLLAISGIARFLFSLGDKRLPDGSYAIIDPKIERKFGQSVEYFAGLNRTHWIAHLLWYPDLGGCTAMKSASTLRQEPDPESFKRCPDDSDPSWSWAACPGPLQWTFLNYNRPRTGEVPKRDGEPLACLRKNHFEPLGSDAYGLPKSASLDISCLLIQAMYTEFDGPEDVQKRLEKSVDHIKDKCFEWYTDGFILPLPYPRRHSDEQSVIAVPFEPCDSFTATCFVMPLYENRGFDSPMMTGLVVQEKPRADGTAKEFVRIGSFTQYHYPKDRAKDRRSMGVINTLLKNIPIDGGEFEQKLREHAQEWKEDESLGTMLSWAVCQAEQAPSTCCL</sequence>
<accession>K3V2Q8</accession>
<reference evidence="2 3" key="1">
    <citation type="journal article" date="2012" name="PLoS Pathog.">
        <title>Comparative pathogenomics reveals horizontally acquired novel virulence genes in fungi infecting cereal hosts.</title>
        <authorList>
            <person name="Gardiner D.M."/>
            <person name="McDonald M.C."/>
            <person name="Covarelli L."/>
            <person name="Solomon P.S."/>
            <person name="Rusu A.G."/>
            <person name="Marshall M."/>
            <person name="Kazan K."/>
            <person name="Chakraborty S."/>
            <person name="McDonald B.A."/>
            <person name="Manners J.M."/>
        </authorList>
    </citation>
    <scope>NUCLEOTIDE SEQUENCE [LARGE SCALE GENOMIC DNA]</scope>
    <source>
        <strain evidence="2 3">CS3096</strain>
    </source>
</reference>
<proteinExistence type="predicted"/>
<dbReference type="HOGENOM" id="CLU_002639_1_0_1"/>
<protein>
    <recommendedName>
        <fullName evidence="1">Heterokaryon incompatibility domain-containing protein</fullName>
    </recommendedName>
</protein>
<dbReference type="AlphaFoldDB" id="K3V2Q8"/>
<evidence type="ECO:0000259" key="1">
    <source>
        <dbReference type="Pfam" id="PF06985"/>
    </source>
</evidence>